<dbReference type="EMBL" id="WBKG01000021">
    <property type="protein sequence ID" value="KAB1986185.1"/>
    <property type="molecule type" value="Genomic_DNA"/>
</dbReference>
<proteinExistence type="predicted"/>
<keyword evidence="1" id="KW-0472">Membrane</keyword>
<name>A0A7J5DC37_9ACTN</name>
<keyword evidence="3" id="KW-1185">Reference proteome</keyword>
<keyword evidence="1" id="KW-1133">Transmembrane helix</keyword>
<evidence type="ECO:0000313" key="2">
    <source>
        <dbReference type="EMBL" id="KAB1986185.1"/>
    </source>
</evidence>
<sequence>MKLLMVCWRAAAARSLTMLFSLMFMDFVNDGFTWHSAGGALVLRPPVWAVMTLGWAAVGVWSLRRRARTAGVALSVEVLDGRQKHVLRPARISDGWQERVREQLVASERSFLVAEKGREEIHFRWRPGRLDRSVRGSMSFDEPSGGVVLDVHDGEALPGVAGLGKGSAFTALCQMAGATGLEAGALADGHPTGHERRTA</sequence>
<feature type="transmembrane region" description="Helical" evidence="1">
    <location>
        <begin position="37"/>
        <end position="58"/>
    </location>
</feature>
<reference evidence="2 3" key="1">
    <citation type="submission" date="2019-09" db="EMBL/GenBank/DDBJ databases">
        <title>Isolation and identification of active actinomycetes.</title>
        <authorList>
            <person name="Yu Z."/>
            <person name="Han C."/>
            <person name="Yu B."/>
        </authorList>
    </citation>
    <scope>NUCLEOTIDE SEQUENCE [LARGE SCALE GENOMIC DNA]</scope>
    <source>
        <strain evidence="2 3">NEAU-H2</strain>
    </source>
</reference>
<organism evidence="2 3">
    <name type="scientific">Streptomyces triticiradicis</name>
    <dbReference type="NCBI Taxonomy" id="2651189"/>
    <lineage>
        <taxon>Bacteria</taxon>
        <taxon>Bacillati</taxon>
        <taxon>Actinomycetota</taxon>
        <taxon>Actinomycetes</taxon>
        <taxon>Kitasatosporales</taxon>
        <taxon>Streptomycetaceae</taxon>
        <taxon>Streptomyces</taxon>
    </lineage>
</organism>
<gene>
    <name evidence="2" type="ORF">F8144_24090</name>
</gene>
<protein>
    <submittedName>
        <fullName evidence="2">Uncharacterized protein</fullName>
    </submittedName>
</protein>
<evidence type="ECO:0000256" key="1">
    <source>
        <dbReference type="SAM" id="Phobius"/>
    </source>
</evidence>
<keyword evidence="1" id="KW-0812">Transmembrane</keyword>
<dbReference type="RefSeq" id="WP_151471504.1">
    <property type="nucleotide sequence ID" value="NZ_WBKG01000021.1"/>
</dbReference>
<dbReference type="Proteomes" id="UP000442990">
    <property type="component" value="Unassembled WGS sequence"/>
</dbReference>
<dbReference type="AlphaFoldDB" id="A0A7J5DC37"/>
<comment type="caution">
    <text evidence="2">The sequence shown here is derived from an EMBL/GenBank/DDBJ whole genome shotgun (WGS) entry which is preliminary data.</text>
</comment>
<accession>A0A7J5DC37</accession>
<evidence type="ECO:0000313" key="3">
    <source>
        <dbReference type="Proteomes" id="UP000442990"/>
    </source>
</evidence>